<proteinExistence type="predicted"/>
<gene>
    <name evidence="1" type="ORF">BJX68DRAFT_141616</name>
</gene>
<protein>
    <submittedName>
        <fullName evidence="1">Uncharacterized protein</fullName>
    </submittedName>
</protein>
<accession>A0ABR4L5J5</accession>
<organism evidence="1 2">
    <name type="scientific">Aspergillus pseudodeflectus</name>
    <dbReference type="NCBI Taxonomy" id="176178"/>
    <lineage>
        <taxon>Eukaryota</taxon>
        <taxon>Fungi</taxon>
        <taxon>Dikarya</taxon>
        <taxon>Ascomycota</taxon>
        <taxon>Pezizomycotina</taxon>
        <taxon>Eurotiomycetes</taxon>
        <taxon>Eurotiomycetidae</taxon>
        <taxon>Eurotiales</taxon>
        <taxon>Aspergillaceae</taxon>
        <taxon>Aspergillus</taxon>
        <taxon>Aspergillus subgen. Nidulantes</taxon>
    </lineage>
</organism>
<dbReference type="GeneID" id="98151651"/>
<comment type="caution">
    <text evidence="1">The sequence shown here is derived from an EMBL/GenBank/DDBJ whole genome shotgun (WGS) entry which is preliminary data.</text>
</comment>
<dbReference type="RefSeq" id="XP_070903726.1">
    <property type="nucleotide sequence ID" value="XM_071036487.1"/>
</dbReference>
<keyword evidence="2" id="KW-1185">Reference proteome</keyword>
<dbReference type="Proteomes" id="UP001610444">
    <property type="component" value="Unassembled WGS sequence"/>
</dbReference>
<sequence length="193" mass="21298">MSQAVPPICRVPYCCPICDVPISGTGSLPGDLPQEPLEWHRKLYIFRRERQDGLTTLSGVGYIDALDEAIVSQSYSHSLKDADANIQVNSLSPGSWPRHFCLHALCWDILVQRTPGAAQALTLLSTFMFDFLHCTPTDENQSGAAHWTASSFDRPYLTKDPAPERLGEYLSAEPSLPQDVREIVGLCGNVKLV</sequence>
<evidence type="ECO:0000313" key="1">
    <source>
        <dbReference type="EMBL" id="KAL2858762.1"/>
    </source>
</evidence>
<dbReference type="EMBL" id="JBFXLR010000004">
    <property type="protein sequence ID" value="KAL2858762.1"/>
    <property type="molecule type" value="Genomic_DNA"/>
</dbReference>
<reference evidence="1 2" key="1">
    <citation type="submission" date="2024-07" db="EMBL/GenBank/DDBJ databases">
        <title>Section-level genome sequencing and comparative genomics of Aspergillus sections Usti and Cavernicolus.</title>
        <authorList>
            <consortium name="Lawrence Berkeley National Laboratory"/>
            <person name="Nybo J.L."/>
            <person name="Vesth T.C."/>
            <person name="Theobald S."/>
            <person name="Frisvad J.C."/>
            <person name="Larsen T.O."/>
            <person name="Kjaerboelling I."/>
            <person name="Rothschild-Mancinelli K."/>
            <person name="Lyhne E.K."/>
            <person name="Kogle M.E."/>
            <person name="Barry K."/>
            <person name="Clum A."/>
            <person name="Na H."/>
            <person name="Ledsgaard L."/>
            <person name="Lin J."/>
            <person name="Lipzen A."/>
            <person name="Kuo A."/>
            <person name="Riley R."/>
            <person name="Mondo S."/>
            <person name="LaButti K."/>
            <person name="Haridas S."/>
            <person name="Pangalinan J."/>
            <person name="Salamov A.A."/>
            <person name="Simmons B.A."/>
            <person name="Magnuson J.K."/>
            <person name="Chen J."/>
            <person name="Drula E."/>
            <person name="Henrissat B."/>
            <person name="Wiebenga A."/>
            <person name="Lubbers R.J."/>
            <person name="Gomes A.C."/>
            <person name="Macurrencykelacurrency M.R."/>
            <person name="Stajich J."/>
            <person name="Grigoriev I.V."/>
            <person name="Mortensen U.H."/>
            <person name="De vries R.P."/>
            <person name="Baker S.E."/>
            <person name="Andersen M.R."/>
        </authorList>
    </citation>
    <scope>NUCLEOTIDE SEQUENCE [LARGE SCALE GENOMIC DNA]</scope>
    <source>
        <strain evidence="1 2">CBS 756.74</strain>
    </source>
</reference>
<name>A0ABR4L5J5_9EURO</name>
<evidence type="ECO:0000313" key="2">
    <source>
        <dbReference type="Proteomes" id="UP001610444"/>
    </source>
</evidence>